<name>A0A2I3C7Y8_VIBAX</name>
<organism evidence="1 2">
    <name type="scientific">Vibrio alginolyticus (strain ATCC 17749 / DSM 2171 / NBRC 15630 / NCIMB 1903 / NCTC 12160 / XII-53)</name>
    <dbReference type="NCBI Taxonomy" id="1219076"/>
    <lineage>
        <taxon>Bacteria</taxon>
        <taxon>Pseudomonadati</taxon>
        <taxon>Pseudomonadota</taxon>
        <taxon>Gammaproteobacteria</taxon>
        <taxon>Vibrionales</taxon>
        <taxon>Vibrionaceae</taxon>
        <taxon>Vibrio</taxon>
    </lineage>
</organism>
<reference evidence="1 2" key="1">
    <citation type="journal article" date="2015" name="Genome Announc.">
        <title>Complete genome sequence of Vibrio alginolyticus ATCC 17749.</title>
        <authorList>
            <person name="Liu X.F."/>
            <person name="Cao Y."/>
            <person name="Zhang H.L."/>
            <person name="Chen Y.J."/>
            <person name="Hu C.J."/>
        </authorList>
    </citation>
    <scope>NUCLEOTIDE SEQUENCE [LARGE SCALE GENOMIC DNA]</scope>
    <source>
        <strain evidence="2">ATCC 17749 / DSM 2171 / NBRC 15630 / NCIMB 1903 / NCTC 12160 / XII-53</strain>
    </source>
</reference>
<protein>
    <submittedName>
        <fullName evidence="1">Uncharacterized protein</fullName>
    </submittedName>
</protein>
<dbReference type="HOGENOM" id="CLU_3259475_0_0_6"/>
<gene>
    <name evidence="1" type="ORF">N646_1270</name>
</gene>
<accession>A0A2I3C7Y8</accession>
<evidence type="ECO:0000313" key="2">
    <source>
        <dbReference type="Proteomes" id="UP000016714"/>
    </source>
</evidence>
<dbReference type="Proteomes" id="UP000016714">
    <property type="component" value="Chromosome 1"/>
</dbReference>
<proteinExistence type="predicted"/>
<dbReference type="KEGG" id="vag:N646_1270"/>
<sequence length="42" mass="4764">MGFLLSKLTNVTERLIFSAKPNKNDNLVKLLLPTQNLHKSLL</sequence>
<dbReference type="AlphaFoldDB" id="A0A2I3C7Y8"/>
<dbReference type="EMBL" id="CP006718">
    <property type="protein sequence ID" value="AGV17103.1"/>
    <property type="molecule type" value="Genomic_DNA"/>
</dbReference>
<evidence type="ECO:0000313" key="1">
    <source>
        <dbReference type="EMBL" id="AGV17103.1"/>
    </source>
</evidence>